<gene>
    <name evidence="2" type="ORF">DFH01_22280</name>
</gene>
<dbReference type="AlphaFoldDB" id="A0A317F9F8"/>
<reference evidence="3" key="1">
    <citation type="submission" date="2018-05" db="EMBL/GenBank/DDBJ databases">
        <authorList>
            <person name="Du Z."/>
            <person name="Wang X."/>
        </authorList>
    </citation>
    <scope>NUCLEOTIDE SEQUENCE [LARGE SCALE GENOMIC DNA]</scope>
    <source>
        <strain evidence="3">CQN31</strain>
    </source>
</reference>
<sequence>MWAAAPPPARGQIAVAAAKAIYDAAKGQSELLTGSRGLAFKHMVVANARVLETLVVSLECISAPDPNLARAVWTFARDAPYGRPGGNSDIPKYWREKIDELRSEFQRSRLKDSPEVKAALAAADALGPALTSLHAAFGAKHLDGLARELVGTRDKVAELAAAVRALPRAALQDAGPIRDAFDNALAEVIGMTWTRLDQTYRESLPRAAVLRGSTTIGGHRAGGEAGGSGTGFFTAEPDADTPPAEPPAVPPPVHVDPSHVDPARLDPSREGEHGL</sequence>
<evidence type="ECO:0000256" key="1">
    <source>
        <dbReference type="SAM" id="MobiDB-lite"/>
    </source>
</evidence>
<feature type="compositionally biased region" description="Basic and acidic residues" evidence="1">
    <location>
        <begin position="256"/>
        <end position="275"/>
    </location>
</feature>
<proteinExistence type="predicted"/>
<evidence type="ECO:0000313" key="2">
    <source>
        <dbReference type="EMBL" id="PWS35053.1"/>
    </source>
</evidence>
<accession>A0A317F9F8</accession>
<feature type="region of interest" description="Disordered" evidence="1">
    <location>
        <begin position="214"/>
        <end position="275"/>
    </location>
</feature>
<comment type="caution">
    <text evidence="2">The sequence shown here is derived from an EMBL/GenBank/DDBJ whole genome shotgun (WGS) entry which is preliminary data.</text>
</comment>
<feature type="compositionally biased region" description="Gly residues" evidence="1">
    <location>
        <begin position="219"/>
        <end position="230"/>
    </location>
</feature>
<name>A0A317F9F8_9PROT</name>
<protein>
    <submittedName>
        <fullName evidence="2">Uncharacterized protein</fullName>
    </submittedName>
</protein>
<dbReference type="Proteomes" id="UP000245765">
    <property type="component" value="Unassembled WGS sequence"/>
</dbReference>
<evidence type="ECO:0000313" key="3">
    <source>
        <dbReference type="Proteomes" id="UP000245765"/>
    </source>
</evidence>
<feature type="compositionally biased region" description="Pro residues" evidence="1">
    <location>
        <begin position="243"/>
        <end position="254"/>
    </location>
</feature>
<keyword evidence="3" id="KW-1185">Reference proteome</keyword>
<organism evidence="2 3">
    <name type="scientific">Falsiroseomonas bella</name>
    <dbReference type="NCBI Taxonomy" id="2184016"/>
    <lineage>
        <taxon>Bacteria</taxon>
        <taxon>Pseudomonadati</taxon>
        <taxon>Pseudomonadota</taxon>
        <taxon>Alphaproteobacteria</taxon>
        <taxon>Acetobacterales</taxon>
        <taxon>Roseomonadaceae</taxon>
        <taxon>Falsiroseomonas</taxon>
    </lineage>
</organism>
<dbReference type="EMBL" id="QGNA01000005">
    <property type="protein sequence ID" value="PWS35053.1"/>
    <property type="molecule type" value="Genomic_DNA"/>
</dbReference>